<feature type="transmembrane region" description="Helical" evidence="7">
    <location>
        <begin position="346"/>
        <end position="366"/>
    </location>
</feature>
<dbReference type="AlphaFoldDB" id="A0A5C8PQZ5"/>
<evidence type="ECO:0000256" key="3">
    <source>
        <dbReference type="ARBA" id="ARBA00022475"/>
    </source>
</evidence>
<feature type="transmembrane region" description="Helical" evidence="7">
    <location>
        <begin position="378"/>
        <end position="400"/>
    </location>
</feature>
<dbReference type="PANTHER" id="PTHR36838">
    <property type="entry name" value="AUXIN EFFLUX CARRIER FAMILY PROTEIN"/>
    <property type="match status" value="1"/>
</dbReference>
<keyword evidence="2" id="KW-0813">Transport</keyword>
<evidence type="ECO:0000256" key="7">
    <source>
        <dbReference type="SAM" id="Phobius"/>
    </source>
</evidence>
<feature type="transmembrane region" description="Helical" evidence="7">
    <location>
        <begin position="317"/>
        <end position="340"/>
    </location>
</feature>
<gene>
    <name evidence="8" type="ORF">FHP25_08140</name>
</gene>
<evidence type="ECO:0000256" key="6">
    <source>
        <dbReference type="ARBA" id="ARBA00023136"/>
    </source>
</evidence>
<dbReference type="OrthoDB" id="9810457at2"/>
<evidence type="ECO:0000256" key="5">
    <source>
        <dbReference type="ARBA" id="ARBA00022989"/>
    </source>
</evidence>
<feature type="transmembrane region" description="Helical" evidence="7">
    <location>
        <begin position="214"/>
        <end position="235"/>
    </location>
</feature>
<sequence length="401" mass="41918">MLDEVAHGVDLGRRQVTVSRRCQHHGPDQAVLQCRHGRSFFRLNRCRPVCPAWRDGSSGRPARRAGVRSLWCVARSVPLCPVVSFRAGRVHVLLTVAFPVFALIGIGWLGGRLRLLGPHGTMALNGFVGWFALPAMLFTALAKVSIAEVLNGAFVIVFGGSMLLTYVAGMVAARLMSGARLAHMSLFGLSASFGNVGYMGIPLCVTAFGPEGALPGTLAAVLGAAGILTFGLILVEVDVQRGHGAQAARGRVLRAVLRSPIVQAVALGAMVSALRIAVPEPVMHFLDLLGSAAAPCALFAIGLFLSDKGLGSARREVFVASLGKVLLQPLIALALLPWFLDLGTMWGKAAVLCAALPTAANAFVVAKEYETFVEGASGTILLSTVASVATVSALLVLLSIG</sequence>
<evidence type="ECO:0000313" key="8">
    <source>
        <dbReference type="EMBL" id="TXL78161.1"/>
    </source>
</evidence>
<organism evidence="8 9">
    <name type="scientific">Vineibacter terrae</name>
    <dbReference type="NCBI Taxonomy" id="2586908"/>
    <lineage>
        <taxon>Bacteria</taxon>
        <taxon>Pseudomonadati</taxon>
        <taxon>Pseudomonadota</taxon>
        <taxon>Alphaproteobacteria</taxon>
        <taxon>Hyphomicrobiales</taxon>
        <taxon>Vineibacter</taxon>
    </lineage>
</organism>
<accession>A0A5C8PQZ5</accession>
<feature type="transmembrane region" description="Helical" evidence="7">
    <location>
        <begin position="185"/>
        <end position="208"/>
    </location>
</feature>
<feature type="transmembrane region" description="Helical" evidence="7">
    <location>
        <begin position="122"/>
        <end position="141"/>
    </location>
</feature>
<keyword evidence="3" id="KW-1003">Cell membrane</keyword>
<feature type="transmembrane region" description="Helical" evidence="7">
    <location>
        <begin position="284"/>
        <end position="305"/>
    </location>
</feature>
<evidence type="ECO:0000256" key="1">
    <source>
        <dbReference type="ARBA" id="ARBA00004141"/>
    </source>
</evidence>
<evidence type="ECO:0000313" key="9">
    <source>
        <dbReference type="Proteomes" id="UP000321638"/>
    </source>
</evidence>
<comment type="subcellular location">
    <subcellularLocation>
        <location evidence="1">Membrane</location>
        <topology evidence="1">Multi-pass membrane protein</topology>
    </subcellularLocation>
</comment>
<evidence type="ECO:0000256" key="4">
    <source>
        <dbReference type="ARBA" id="ARBA00022692"/>
    </source>
</evidence>
<name>A0A5C8PQZ5_9HYPH</name>
<dbReference type="Pfam" id="PF03547">
    <property type="entry name" value="Mem_trans"/>
    <property type="match status" value="1"/>
</dbReference>
<comment type="caution">
    <text evidence="8">The sequence shown here is derived from an EMBL/GenBank/DDBJ whole genome shotgun (WGS) entry which is preliminary data.</text>
</comment>
<feature type="transmembrane region" description="Helical" evidence="7">
    <location>
        <begin position="256"/>
        <end position="278"/>
    </location>
</feature>
<dbReference type="Proteomes" id="UP000321638">
    <property type="component" value="Unassembled WGS sequence"/>
</dbReference>
<dbReference type="GO" id="GO:0016020">
    <property type="term" value="C:membrane"/>
    <property type="evidence" value="ECO:0007669"/>
    <property type="project" value="UniProtKB-SubCell"/>
</dbReference>
<feature type="transmembrane region" description="Helical" evidence="7">
    <location>
        <begin position="153"/>
        <end position="173"/>
    </location>
</feature>
<evidence type="ECO:0000256" key="2">
    <source>
        <dbReference type="ARBA" id="ARBA00022448"/>
    </source>
</evidence>
<keyword evidence="9" id="KW-1185">Reference proteome</keyword>
<proteinExistence type="predicted"/>
<protein>
    <submittedName>
        <fullName evidence="8">AEC family transporter</fullName>
    </submittedName>
</protein>
<dbReference type="InterPro" id="IPR004776">
    <property type="entry name" value="Mem_transp_PIN-like"/>
</dbReference>
<dbReference type="EMBL" id="VDUZ01000007">
    <property type="protein sequence ID" value="TXL78161.1"/>
    <property type="molecule type" value="Genomic_DNA"/>
</dbReference>
<dbReference type="GO" id="GO:0055085">
    <property type="term" value="P:transmembrane transport"/>
    <property type="evidence" value="ECO:0007669"/>
    <property type="project" value="InterPro"/>
</dbReference>
<reference evidence="8 9" key="1">
    <citation type="submission" date="2019-06" db="EMBL/GenBank/DDBJ databases">
        <title>New taxonomy in bacterial strain CC-CFT640, isolated from vineyard.</title>
        <authorList>
            <person name="Lin S.-Y."/>
            <person name="Tsai C.-F."/>
            <person name="Young C.-C."/>
        </authorList>
    </citation>
    <scope>NUCLEOTIDE SEQUENCE [LARGE SCALE GENOMIC DNA]</scope>
    <source>
        <strain evidence="8 9">CC-CFT640</strain>
    </source>
</reference>
<dbReference type="PANTHER" id="PTHR36838:SF3">
    <property type="entry name" value="TRANSPORTER AUXIN EFFLUX CARRIER EC FAMILY"/>
    <property type="match status" value="1"/>
</dbReference>
<keyword evidence="5 7" id="KW-1133">Transmembrane helix</keyword>
<keyword evidence="6 7" id="KW-0472">Membrane</keyword>
<feature type="transmembrane region" description="Helical" evidence="7">
    <location>
        <begin position="90"/>
        <end position="110"/>
    </location>
</feature>
<keyword evidence="4 7" id="KW-0812">Transmembrane</keyword>